<reference evidence="2 3" key="1">
    <citation type="submission" date="2017-09" db="EMBL/GenBank/DDBJ databases">
        <title>Mesorhizobum sanjuanii sp. nov. isolated from nodules of Lotus tenuis in saline-alkaline lowlands of Flooding Pampa.</title>
        <authorList>
            <person name="Sannazzaro A.I."/>
            <person name="Torres Tejerizo G.A."/>
            <person name="Fontana F."/>
            <person name="Cumpa Velazquez L.M."/>
            <person name="Hansen L."/>
            <person name="Pistorio M."/>
            <person name="Estrella M.J."/>
        </authorList>
    </citation>
    <scope>NUCLEOTIDE SEQUENCE [LARGE SCALE GENOMIC DNA]</scope>
    <source>
        <strain evidence="2 3">BSA136</strain>
    </source>
</reference>
<dbReference type="Proteomes" id="UP000219182">
    <property type="component" value="Unassembled WGS sequence"/>
</dbReference>
<dbReference type="AlphaFoldDB" id="A0A2A6FHV8"/>
<evidence type="ECO:0000313" key="2">
    <source>
        <dbReference type="EMBL" id="PDQ21537.1"/>
    </source>
</evidence>
<sequence>MAQLPRIYLEGVQMVILSWLGVLIILYAVTNVPLPSTNEYRCRTSARVPDPKNRHLQRFGILLALGNGILLFGLFGAEGL</sequence>
<proteinExistence type="predicted"/>
<gene>
    <name evidence="2" type="ORF">CN311_08680</name>
</gene>
<evidence type="ECO:0000313" key="3">
    <source>
        <dbReference type="Proteomes" id="UP000219182"/>
    </source>
</evidence>
<organism evidence="2 3">
    <name type="scientific">Mesorhizobium sanjuanii</name>
    <dbReference type="NCBI Taxonomy" id="2037900"/>
    <lineage>
        <taxon>Bacteria</taxon>
        <taxon>Pseudomonadati</taxon>
        <taxon>Pseudomonadota</taxon>
        <taxon>Alphaproteobacteria</taxon>
        <taxon>Hyphomicrobiales</taxon>
        <taxon>Phyllobacteriaceae</taxon>
        <taxon>Mesorhizobium</taxon>
    </lineage>
</organism>
<keyword evidence="1" id="KW-1133">Transmembrane helix</keyword>
<accession>A0A2A6FHV8</accession>
<keyword evidence="3" id="KW-1185">Reference proteome</keyword>
<dbReference type="EMBL" id="NWQG01000045">
    <property type="protein sequence ID" value="PDQ21537.1"/>
    <property type="molecule type" value="Genomic_DNA"/>
</dbReference>
<feature type="transmembrane region" description="Helical" evidence="1">
    <location>
        <begin position="59"/>
        <end position="77"/>
    </location>
</feature>
<name>A0A2A6FHV8_9HYPH</name>
<comment type="caution">
    <text evidence="2">The sequence shown here is derived from an EMBL/GenBank/DDBJ whole genome shotgun (WGS) entry which is preliminary data.</text>
</comment>
<keyword evidence="1" id="KW-0472">Membrane</keyword>
<protein>
    <submittedName>
        <fullName evidence="2">Uncharacterized protein</fullName>
    </submittedName>
</protein>
<feature type="transmembrane region" description="Helical" evidence="1">
    <location>
        <begin position="7"/>
        <end position="29"/>
    </location>
</feature>
<evidence type="ECO:0000256" key="1">
    <source>
        <dbReference type="SAM" id="Phobius"/>
    </source>
</evidence>
<keyword evidence="1" id="KW-0812">Transmembrane</keyword>